<feature type="region of interest" description="Disordered" evidence="1">
    <location>
        <begin position="21"/>
        <end position="42"/>
    </location>
</feature>
<sequence>MDELLVEADAQSETFVIHGAERREKEAESPTQLRHIGRGGDDRSAVTLQDAANVITLCSLDARSSRLT</sequence>
<name>A0A6A4S6Q5_SCOMX</name>
<accession>A0A6A4S6Q5</accession>
<evidence type="ECO:0000313" key="3">
    <source>
        <dbReference type="Proteomes" id="UP000438429"/>
    </source>
</evidence>
<dbReference type="Proteomes" id="UP000438429">
    <property type="component" value="Unassembled WGS sequence"/>
</dbReference>
<proteinExistence type="predicted"/>
<organism evidence="2 3">
    <name type="scientific">Scophthalmus maximus</name>
    <name type="common">Turbot</name>
    <name type="synonym">Psetta maxima</name>
    <dbReference type="NCBI Taxonomy" id="52904"/>
    <lineage>
        <taxon>Eukaryota</taxon>
        <taxon>Metazoa</taxon>
        <taxon>Chordata</taxon>
        <taxon>Craniata</taxon>
        <taxon>Vertebrata</taxon>
        <taxon>Euteleostomi</taxon>
        <taxon>Actinopterygii</taxon>
        <taxon>Neopterygii</taxon>
        <taxon>Teleostei</taxon>
        <taxon>Neoteleostei</taxon>
        <taxon>Acanthomorphata</taxon>
        <taxon>Carangaria</taxon>
        <taxon>Pleuronectiformes</taxon>
        <taxon>Pleuronectoidei</taxon>
        <taxon>Scophthalmidae</taxon>
        <taxon>Scophthalmus</taxon>
    </lineage>
</organism>
<evidence type="ECO:0000256" key="1">
    <source>
        <dbReference type="SAM" id="MobiDB-lite"/>
    </source>
</evidence>
<reference evidence="2 3" key="1">
    <citation type="submission" date="2019-06" db="EMBL/GenBank/DDBJ databases">
        <title>Draft genomes of female and male turbot (Scophthalmus maximus).</title>
        <authorList>
            <person name="Xu H."/>
            <person name="Xu X.-W."/>
            <person name="Shao C."/>
            <person name="Chen S."/>
        </authorList>
    </citation>
    <scope>NUCLEOTIDE SEQUENCE [LARGE SCALE GENOMIC DNA]</scope>
    <source>
        <strain evidence="2">Ysfricsl-2016a</strain>
        <tissue evidence="2">Blood</tissue>
    </source>
</reference>
<comment type="caution">
    <text evidence="2">The sequence shown here is derived from an EMBL/GenBank/DDBJ whole genome shotgun (WGS) entry which is preliminary data.</text>
</comment>
<dbReference type="AlphaFoldDB" id="A0A6A4S6Q5"/>
<dbReference type="EMBL" id="VEVO01000019">
    <property type="protein sequence ID" value="KAF0026821.1"/>
    <property type="molecule type" value="Genomic_DNA"/>
</dbReference>
<protein>
    <submittedName>
        <fullName evidence="2">Uncharacterized protein</fullName>
    </submittedName>
</protein>
<gene>
    <name evidence="2" type="ORF">F2P81_021558</name>
</gene>
<evidence type="ECO:0000313" key="2">
    <source>
        <dbReference type="EMBL" id="KAF0026821.1"/>
    </source>
</evidence>